<organism evidence="3 4">
    <name type="scientific">Nocardiopsis metallicus</name>
    <dbReference type="NCBI Taxonomy" id="179819"/>
    <lineage>
        <taxon>Bacteria</taxon>
        <taxon>Bacillati</taxon>
        <taxon>Actinomycetota</taxon>
        <taxon>Actinomycetes</taxon>
        <taxon>Streptosporangiales</taxon>
        <taxon>Nocardiopsidaceae</taxon>
        <taxon>Nocardiopsis</taxon>
    </lineage>
</organism>
<dbReference type="PANTHER" id="PTHR36844:SF1">
    <property type="entry name" value="PROTEASE PRSW"/>
    <property type="match status" value="1"/>
</dbReference>
<reference evidence="3 4" key="1">
    <citation type="submission" date="2020-08" db="EMBL/GenBank/DDBJ databases">
        <title>Sequencing the genomes of 1000 actinobacteria strains.</title>
        <authorList>
            <person name="Klenk H.-P."/>
        </authorList>
    </citation>
    <scope>NUCLEOTIDE SEQUENCE [LARGE SCALE GENOMIC DNA]</scope>
    <source>
        <strain evidence="3 4">DSM 44598</strain>
    </source>
</reference>
<feature type="transmembrane region" description="Helical" evidence="2">
    <location>
        <begin position="77"/>
        <end position="102"/>
    </location>
</feature>
<evidence type="ECO:0000256" key="1">
    <source>
        <dbReference type="SAM" id="MobiDB-lite"/>
    </source>
</evidence>
<comment type="caution">
    <text evidence="3">The sequence shown here is derived from an EMBL/GenBank/DDBJ whole genome shotgun (WGS) entry which is preliminary data.</text>
</comment>
<dbReference type="GO" id="GO:0008233">
    <property type="term" value="F:peptidase activity"/>
    <property type="evidence" value="ECO:0007669"/>
    <property type="project" value="InterPro"/>
</dbReference>
<evidence type="ECO:0000313" key="3">
    <source>
        <dbReference type="EMBL" id="MBB5489416.1"/>
    </source>
</evidence>
<feature type="transmembrane region" description="Helical" evidence="2">
    <location>
        <begin position="242"/>
        <end position="260"/>
    </location>
</feature>
<evidence type="ECO:0000256" key="2">
    <source>
        <dbReference type="SAM" id="Phobius"/>
    </source>
</evidence>
<feature type="transmembrane region" description="Helical" evidence="2">
    <location>
        <begin position="114"/>
        <end position="134"/>
    </location>
</feature>
<feature type="region of interest" description="Disordered" evidence="1">
    <location>
        <begin position="354"/>
        <end position="383"/>
    </location>
</feature>
<dbReference type="EMBL" id="JACHDO010000001">
    <property type="protein sequence ID" value="MBB5489416.1"/>
    <property type="molecule type" value="Genomic_DNA"/>
</dbReference>
<dbReference type="Proteomes" id="UP000579647">
    <property type="component" value="Unassembled WGS sequence"/>
</dbReference>
<keyword evidence="4" id="KW-1185">Reference proteome</keyword>
<dbReference type="Pfam" id="PF13367">
    <property type="entry name" value="PrsW-protease"/>
    <property type="match status" value="1"/>
</dbReference>
<feature type="region of interest" description="Disordered" evidence="1">
    <location>
        <begin position="1"/>
        <end position="45"/>
    </location>
</feature>
<feature type="transmembrane region" description="Helical" evidence="2">
    <location>
        <begin position="166"/>
        <end position="183"/>
    </location>
</feature>
<protein>
    <submittedName>
        <fullName evidence="3">RsiW-degrading membrane proteinase PrsW (M82 family)</fullName>
    </submittedName>
</protein>
<keyword evidence="2" id="KW-0472">Membrane</keyword>
<feature type="transmembrane region" description="Helical" evidence="2">
    <location>
        <begin position="290"/>
        <end position="313"/>
    </location>
</feature>
<feature type="compositionally biased region" description="Basic and acidic residues" evidence="1">
    <location>
        <begin position="354"/>
        <end position="367"/>
    </location>
</feature>
<sequence length="383" mass="40559">MSQAHPEPRVPSTTGGQVPTPRESGQGHEGTERLPGQRTAPGPPRTQRLPSLVAMVLFAVLCLGGFGYTLLNFTGAIRVFTVEAVVSMVLLAGVGVLGFWILRRIRPVRAPSLTFSLLALVWGMTGAIGLALVANHQLMSAWSRAGGLEFGSTWGAALTAPVNEELFKVIGVVLIAVIAPRAVRGPVDGFIMGALVGLGFQLVEDLTYALNTITMQGATDGVASVVQTLFLRVGLTGLGSHWAMSAVAGTAIGLLAAAAWRPGARRGAGALLLLLLAMGVHWFFDSPLMGNLLGVLVKTLTVFLAAVVVYFVARHAYRGRVRQSLAEQGEELGIRRSSAVALANRHGRRSELGRVAHPERPAVRARQEQMVAAAEDRASEYRG</sequence>
<feature type="transmembrane region" description="Helical" evidence="2">
    <location>
        <begin position="267"/>
        <end position="284"/>
    </location>
</feature>
<proteinExistence type="predicted"/>
<feature type="compositionally biased region" description="Basic and acidic residues" evidence="1">
    <location>
        <begin position="374"/>
        <end position="383"/>
    </location>
</feature>
<evidence type="ECO:0000313" key="4">
    <source>
        <dbReference type="Proteomes" id="UP000579647"/>
    </source>
</evidence>
<gene>
    <name evidence="3" type="ORF">HNR07_000553</name>
</gene>
<dbReference type="AlphaFoldDB" id="A0A840WDN5"/>
<name>A0A840WDN5_9ACTN</name>
<feature type="transmembrane region" description="Helical" evidence="2">
    <location>
        <begin position="52"/>
        <end position="71"/>
    </location>
</feature>
<accession>A0A840WDN5</accession>
<dbReference type="RefSeq" id="WP_184361502.1">
    <property type="nucleotide sequence ID" value="NZ_BAAAKM010000010.1"/>
</dbReference>
<keyword evidence="2" id="KW-0812">Transmembrane</keyword>
<keyword evidence="2" id="KW-1133">Transmembrane helix</keyword>
<dbReference type="PANTHER" id="PTHR36844">
    <property type="entry name" value="PROTEASE PRSW"/>
    <property type="match status" value="1"/>
</dbReference>
<dbReference type="InterPro" id="IPR026898">
    <property type="entry name" value="PrsW"/>
</dbReference>